<evidence type="ECO:0000259" key="3">
    <source>
        <dbReference type="PROSITE" id="PS50994"/>
    </source>
</evidence>
<dbReference type="Gene3D" id="3.30.420.10">
    <property type="entry name" value="Ribonuclease H-like superfamily/Ribonuclease H"/>
    <property type="match status" value="1"/>
</dbReference>
<dbReference type="Ensembl" id="ENSCCRT00000153728.1">
    <property type="protein sequence ID" value="ENSCCRP00000133128.1"/>
    <property type="gene ID" value="ENSCCRG00000056532.1"/>
</dbReference>
<dbReference type="PANTHER" id="PTHR37984:SF15">
    <property type="entry name" value="INTEGRASE CATALYTIC DOMAIN-CONTAINING PROTEIN"/>
    <property type="match status" value="1"/>
</dbReference>
<dbReference type="GO" id="GO:0003676">
    <property type="term" value="F:nucleic acid binding"/>
    <property type="evidence" value="ECO:0007669"/>
    <property type="project" value="InterPro"/>
</dbReference>
<dbReference type="PROSITE" id="PS50994">
    <property type="entry name" value="INTEGRASE"/>
    <property type="match status" value="1"/>
</dbReference>
<dbReference type="OMA" id="MFVEANQ"/>
<accession>A0A9J7ZP12</accession>
<dbReference type="Proteomes" id="UP001108240">
    <property type="component" value="Unplaced"/>
</dbReference>
<evidence type="ECO:0000256" key="1">
    <source>
        <dbReference type="ARBA" id="ARBA00039658"/>
    </source>
</evidence>
<keyword evidence="5" id="KW-1185">Reference proteome</keyword>
<dbReference type="FunFam" id="3.30.420.10:FF:000032">
    <property type="entry name" value="Retrovirus-related Pol polyprotein from transposon 297-like Protein"/>
    <property type="match status" value="1"/>
</dbReference>
<feature type="compositionally biased region" description="Polar residues" evidence="2">
    <location>
        <begin position="492"/>
        <end position="509"/>
    </location>
</feature>
<feature type="domain" description="Integrase catalytic" evidence="3">
    <location>
        <begin position="179"/>
        <end position="338"/>
    </location>
</feature>
<dbReference type="InterPro" id="IPR001584">
    <property type="entry name" value="Integrase_cat-core"/>
</dbReference>
<proteinExistence type="predicted"/>
<dbReference type="SUPFAM" id="SSF53098">
    <property type="entry name" value="Ribonuclease H-like"/>
    <property type="match status" value="1"/>
</dbReference>
<sequence length="530" mass="59282">MGAKEGGPIGPTRRPIISVCAVRKGPQVVQKERNVGEGDDLAQAQRDDPELVLLIHLKQVSDNGAKIQQNASSRKYSSVWGQLRLQDHRLVRVPPSYSDAALKVQVVLPKVLVASVLNQLHSSVTGGHLGIQKLQEKVRDRFYWPGWFADVRPWCRECVDCGSRKMHGKPPCAPMNPSVTSRPHERIALDILGPLPETSKKHRYILVVSDYFSKWTEAFPLPNQEAQTVAGVLVGKWICRFGTPRSIHSDQGRNFESTLFKELCRLLDMSKTRSSPYHPQSNGLVERFNRTLLTMLSLFVDENQTNWDCLLPYVMMAYRSSVHTSTGFTPYKILFGQEIVLPLDVMLNVGHQKPFLSASEYVNGLANTLSTVVEAVKRHQAKASGQQKETFDLRANLQFYSVGEKVWVRNKVKKKETSAPLALPLEGAESLCTSQRVADQLEHQSEVPLGASCVHQRAPLLPCNLEGPREGSISVAAGPRQRPVQEPDIQEEQNGLQNGSTVVMHQSKLQRPARERRPPGWTQDYEMASV</sequence>
<feature type="region of interest" description="Disordered" evidence="2">
    <location>
        <begin position="471"/>
        <end position="530"/>
    </location>
</feature>
<dbReference type="FunFam" id="1.10.340.70:FF:000001">
    <property type="entry name" value="Retrovirus-related Pol polyprotein from transposon gypsy-like Protein"/>
    <property type="match status" value="1"/>
</dbReference>
<evidence type="ECO:0000313" key="5">
    <source>
        <dbReference type="Proteomes" id="UP001108240"/>
    </source>
</evidence>
<dbReference type="InterPro" id="IPR050951">
    <property type="entry name" value="Retrovirus_Pol_polyprotein"/>
</dbReference>
<reference evidence="4" key="1">
    <citation type="submission" date="2025-08" db="UniProtKB">
        <authorList>
            <consortium name="Ensembl"/>
        </authorList>
    </citation>
    <scope>IDENTIFICATION</scope>
</reference>
<dbReference type="InterPro" id="IPR036397">
    <property type="entry name" value="RNaseH_sf"/>
</dbReference>
<dbReference type="AlphaFoldDB" id="A0A9J7ZP12"/>
<dbReference type="GO" id="GO:0015074">
    <property type="term" value="P:DNA integration"/>
    <property type="evidence" value="ECO:0007669"/>
    <property type="project" value="InterPro"/>
</dbReference>
<dbReference type="GeneTree" id="ENSGT01000000214408"/>
<dbReference type="InterPro" id="IPR012337">
    <property type="entry name" value="RNaseH-like_sf"/>
</dbReference>
<dbReference type="Pfam" id="PF17921">
    <property type="entry name" value="Integrase_H2C2"/>
    <property type="match status" value="1"/>
</dbReference>
<dbReference type="PANTHER" id="PTHR37984">
    <property type="entry name" value="PROTEIN CBG26694"/>
    <property type="match status" value="1"/>
</dbReference>
<dbReference type="Gene3D" id="1.10.340.70">
    <property type="match status" value="1"/>
</dbReference>
<evidence type="ECO:0000256" key="2">
    <source>
        <dbReference type="SAM" id="MobiDB-lite"/>
    </source>
</evidence>
<protein>
    <recommendedName>
        <fullName evidence="1">Gypsy retrotransposon integrase-like protein 1</fullName>
    </recommendedName>
</protein>
<evidence type="ECO:0000313" key="4">
    <source>
        <dbReference type="Ensembl" id="ENSCCRP00000133128.1"/>
    </source>
</evidence>
<organism evidence="4 5">
    <name type="scientific">Cyprinus carpio carpio</name>
    <dbReference type="NCBI Taxonomy" id="630221"/>
    <lineage>
        <taxon>Eukaryota</taxon>
        <taxon>Metazoa</taxon>
        <taxon>Chordata</taxon>
        <taxon>Craniata</taxon>
        <taxon>Vertebrata</taxon>
        <taxon>Euteleostomi</taxon>
        <taxon>Actinopterygii</taxon>
        <taxon>Neopterygii</taxon>
        <taxon>Teleostei</taxon>
        <taxon>Ostariophysi</taxon>
        <taxon>Cypriniformes</taxon>
        <taxon>Cyprinidae</taxon>
        <taxon>Cyprininae</taxon>
        <taxon>Cyprinus</taxon>
    </lineage>
</organism>
<name>A0A9J7ZP12_CYPCA</name>
<dbReference type="InterPro" id="IPR041588">
    <property type="entry name" value="Integrase_H2C2"/>
</dbReference>
<dbReference type="Pfam" id="PF00665">
    <property type="entry name" value="rve"/>
    <property type="match status" value="1"/>
</dbReference>
<reference evidence="4" key="2">
    <citation type="submission" date="2025-09" db="UniProtKB">
        <authorList>
            <consortium name="Ensembl"/>
        </authorList>
    </citation>
    <scope>IDENTIFICATION</scope>
</reference>